<protein>
    <recommendedName>
        <fullName evidence="4">Acetyltransferase</fullName>
    </recommendedName>
</protein>
<feature type="compositionally biased region" description="Low complexity" evidence="1">
    <location>
        <begin position="121"/>
        <end position="135"/>
    </location>
</feature>
<proteinExistence type="predicted"/>
<evidence type="ECO:0000256" key="1">
    <source>
        <dbReference type="SAM" id="MobiDB-lite"/>
    </source>
</evidence>
<accession>A0ABP9J434</accession>
<feature type="region of interest" description="Disordered" evidence="1">
    <location>
        <begin position="79"/>
        <end position="152"/>
    </location>
</feature>
<gene>
    <name evidence="2" type="ORF">GCM10023335_45100</name>
</gene>
<reference evidence="3" key="1">
    <citation type="journal article" date="2019" name="Int. J. Syst. Evol. Microbiol.">
        <title>The Global Catalogue of Microorganisms (GCM) 10K type strain sequencing project: providing services to taxonomists for standard genome sequencing and annotation.</title>
        <authorList>
            <consortium name="The Broad Institute Genomics Platform"/>
            <consortium name="The Broad Institute Genome Sequencing Center for Infectious Disease"/>
            <person name="Wu L."/>
            <person name="Ma J."/>
        </authorList>
    </citation>
    <scope>NUCLEOTIDE SEQUENCE [LARGE SCALE GENOMIC DNA]</scope>
    <source>
        <strain evidence="3">JCM 18409</strain>
    </source>
</reference>
<name>A0ABP9J434_9ACTN</name>
<evidence type="ECO:0008006" key="4">
    <source>
        <dbReference type="Google" id="ProtNLM"/>
    </source>
</evidence>
<dbReference type="EMBL" id="BAABKB010000016">
    <property type="protein sequence ID" value="GAA5017961.1"/>
    <property type="molecule type" value="Genomic_DNA"/>
</dbReference>
<dbReference type="Proteomes" id="UP001501759">
    <property type="component" value="Unassembled WGS sequence"/>
</dbReference>
<comment type="caution">
    <text evidence="2">The sequence shown here is derived from an EMBL/GenBank/DDBJ whole genome shotgun (WGS) entry which is preliminary data.</text>
</comment>
<organism evidence="2 3">
    <name type="scientific">Streptomyces siamensis</name>
    <dbReference type="NCBI Taxonomy" id="1274986"/>
    <lineage>
        <taxon>Bacteria</taxon>
        <taxon>Bacillati</taxon>
        <taxon>Actinomycetota</taxon>
        <taxon>Actinomycetes</taxon>
        <taxon>Kitasatosporales</taxon>
        <taxon>Streptomycetaceae</taxon>
        <taxon>Streptomyces</taxon>
    </lineage>
</organism>
<evidence type="ECO:0000313" key="3">
    <source>
        <dbReference type="Proteomes" id="UP001501759"/>
    </source>
</evidence>
<feature type="compositionally biased region" description="Basic and acidic residues" evidence="1">
    <location>
        <begin position="142"/>
        <end position="152"/>
    </location>
</feature>
<keyword evidence="3" id="KW-1185">Reference proteome</keyword>
<sequence length="152" mass="16421">MTDDVLNRSPVHALLADGTTVCIRPAAPGDHGQLEGIYGEMFLEILQLRFSSTSRRSRTAAAAARTMTRQALFTRAGIAPTHSVGELLETASRPVAARRGRRQPGPSGTGSGHRARRRHTPAAASAPQPLSAPPALRRKSHETRQGRHRHDD</sequence>
<evidence type="ECO:0000313" key="2">
    <source>
        <dbReference type="EMBL" id="GAA5017961.1"/>
    </source>
</evidence>